<feature type="coiled-coil region" evidence="1">
    <location>
        <begin position="123"/>
        <end position="237"/>
    </location>
</feature>
<keyword evidence="3" id="KW-1185">Reference proteome</keyword>
<dbReference type="Proteomes" id="UP001634394">
    <property type="component" value="Unassembled WGS sequence"/>
</dbReference>
<evidence type="ECO:0000313" key="3">
    <source>
        <dbReference type="Proteomes" id="UP001634394"/>
    </source>
</evidence>
<evidence type="ECO:0000313" key="2">
    <source>
        <dbReference type="EMBL" id="KAL3852867.1"/>
    </source>
</evidence>
<evidence type="ECO:0000256" key="1">
    <source>
        <dbReference type="SAM" id="Coils"/>
    </source>
</evidence>
<protein>
    <submittedName>
        <fullName evidence="2">Uncharacterized protein</fullName>
    </submittedName>
</protein>
<name>A0ABD3UUK6_SINWO</name>
<gene>
    <name evidence="2" type="ORF">ACJMK2_016476</name>
</gene>
<dbReference type="EMBL" id="JBJQND010000015">
    <property type="protein sequence ID" value="KAL3852867.1"/>
    <property type="molecule type" value="Genomic_DNA"/>
</dbReference>
<accession>A0ABD3UUK6</accession>
<keyword evidence="1" id="KW-0175">Coiled coil</keyword>
<sequence length="261" mass="30349">MDASEMERLKQILPKISAKLAYKKERLIIKMKELGIFKDNVDIFQTLAESNNVEMLNYLKEILKIEGHVLIVRDIEGKSGQAGDYTEDSTSSADNGSDSICNDLELKSGPFIRELREMRQEMRQELKKGFQIMTDKIEEARAEAREQNEEAKKRESILLELISKLEKDIEKLKQELDDNSQAGIYKADLETLQRNFQELETKHNQLLNKMMKMEKTEKALIERNKQLEKEIAQLKLALISRQVTKSEKGKMYANFAKIYKK</sequence>
<comment type="caution">
    <text evidence="2">The sequence shown here is derived from an EMBL/GenBank/DDBJ whole genome shotgun (WGS) entry which is preliminary data.</text>
</comment>
<reference evidence="2 3" key="1">
    <citation type="submission" date="2024-11" db="EMBL/GenBank/DDBJ databases">
        <title>Chromosome-level genome assembly of the freshwater bivalve Anodonta woodiana.</title>
        <authorList>
            <person name="Chen X."/>
        </authorList>
    </citation>
    <scope>NUCLEOTIDE SEQUENCE [LARGE SCALE GENOMIC DNA]</scope>
    <source>
        <strain evidence="2">MN2024</strain>
        <tissue evidence="2">Gills</tissue>
    </source>
</reference>
<dbReference type="AlphaFoldDB" id="A0ABD3UUK6"/>
<organism evidence="2 3">
    <name type="scientific">Sinanodonta woodiana</name>
    <name type="common">Chinese pond mussel</name>
    <name type="synonym">Anodonta woodiana</name>
    <dbReference type="NCBI Taxonomy" id="1069815"/>
    <lineage>
        <taxon>Eukaryota</taxon>
        <taxon>Metazoa</taxon>
        <taxon>Spiralia</taxon>
        <taxon>Lophotrochozoa</taxon>
        <taxon>Mollusca</taxon>
        <taxon>Bivalvia</taxon>
        <taxon>Autobranchia</taxon>
        <taxon>Heteroconchia</taxon>
        <taxon>Palaeoheterodonta</taxon>
        <taxon>Unionida</taxon>
        <taxon>Unionoidea</taxon>
        <taxon>Unionidae</taxon>
        <taxon>Unioninae</taxon>
        <taxon>Sinanodonta</taxon>
    </lineage>
</organism>
<proteinExistence type="predicted"/>